<dbReference type="OrthoDB" id="2269034at2759"/>
<gene>
    <name evidence="1" type="ORF">Hypma_001726</name>
</gene>
<dbReference type="AlphaFoldDB" id="A0A369J9H9"/>
<name>A0A369J9H9_HYPMA</name>
<organism evidence="1 2">
    <name type="scientific">Hypsizygus marmoreus</name>
    <name type="common">White beech mushroom</name>
    <name type="synonym">Agaricus marmoreus</name>
    <dbReference type="NCBI Taxonomy" id="39966"/>
    <lineage>
        <taxon>Eukaryota</taxon>
        <taxon>Fungi</taxon>
        <taxon>Dikarya</taxon>
        <taxon>Basidiomycota</taxon>
        <taxon>Agaricomycotina</taxon>
        <taxon>Agaricomycetes</taxon>
        <taxon>Agaricomycetidae</taxon>
        <taxon>Agaricales</taxon>
        <taxon>Tricholomatineae</taxon>
        <taxon>Lyophyllaceae</taxon>
        <taxon>Hypsizygus</taxon>
    </lineage>
</organism>
<dbReference type="InterPro" id="IPR036047">
    <property type="entry name" value="F-box-like_dom_sf"/>
</dbReference>
<sequence length="494" mass="56050">MHSVCHVINPASLDIYSYISQLSGRKFTNARLCSGKGLKVLGSRLHNWVRIEQPSLASSERSRSFFNELPPEIIGEIFIHCLPRWYTFPKAGEVPMLLCQVCSYWRQVAISTPILWSSFSSITDPLAKKATHLSLVKLWLNRSRNQPLSFSLHSAPKSHWVMEEFLKEIHRWHEVVIGLDDVLGRKFLRIQGRNAPWLESVWLTIQPGNWDVDQLGPVLNSFPALHRLQLSNTPTASFVNTPWPRLTHVTIHCKIPVGHFITLLSNTPMLECVILYAKLATSTTPSPNLIVTLSSLRSLKFQAEDSGEVLDHLILPSLLSLDISMPKYYDALRRFSERSACKLKAFIQSDSRANPYGVYCCLKLPCMQSLRELTLFSAVSNQSLALLTWSSMPNSTAGCLMPHLITLILRLCTTTDGIMSRMIASRWPERNSTETLPTSLQHVGLCYYWDGACRWNRSRGNDATPYPVDFSYFEQLASRGLDIHWSTLLTPHFP</sequence>
<proteinExistence type="predicted"/>
<dbReference type="EMBL" id="LUEZ02000113">
    <property type="protein sequence ID" value="RDB17287.1"/>
    <property type="molecule type" value="Genomic_DNA"/>
</dbReference>
<dbReference type="SUPFAM" id="SSF81383">
    <property type="entry name" value="F-box domain"/>
    <property type="match status" value="1"/>
</dbReference>
<reference evidence="1" key="1">
    <citation type="submission" date="2018-04" db="EMBL/GenBank/DDBJ databases">
        <title>Whole genome sequencing of Hypsizygus marmoreus.</title>
        <authorList>
            <person name="Choi I.-G."/>
            <person name="Min B."/>
            <person name="Kim J.-G."/>
            <person name="Kim S."/>
            <person name="Oh Y.-L."/>
            <person name="Kong W.-S."/>
            <person name="Park H."/>
            <person name="Jeong J."/>
            <person name="Song E.-S."/>
        </authorList>
    </citation>
    <scope>NUCLEOTIDE SEQUENCE [LARGE SCALE GENOMIC DNA]</scope>
    <source>
        <strain evidence="1">51987-8</strain>
    </source>
</reference>
<keyword evidence="2" id="KW-1185">Reference proteome</keyword>
<protein>
    <submittedName>
        <fullName evidence="1">Uncharacterized protein</fullName>
    </submittedName>
</protein>
<evidence type="ECO:0000313" key="1">
    <source>
        <dbReference type="EMBL" id="RDB17287.1"/>
    </source>
</evidence>
<evidence type="ECO:0000313" key="2">
    <source>
        <dbReference type="Proteomes" id="UP000076154"/>
    </source>
</evidence>
<accession>A0A369J9H9</accession>
<dbReference type="Gene3D" id="1.20.1280.50">
    <property type="match status" value="1"/>
</dbReference>
<dbReference type="Proteomes" id="UP000076154">
    <property type="component" value="Unassembled WGS sequence"/>
</dbReference>
<comment type="caution">
    <text evidence="1">The sequence shown here is derived from an EMBL/GenBank/DDBJ whole genome shotgun (WGS) entry which is preliminary data.</text>
</comment>
<dbReference type="InParanoid" id="A0A369J9H9"/>